<dbReference type="PROSITE" id="PS00086">
    <property type="entry name" value="CYTOCHROME_P450"/>
    <property type="match status" value="1"/>
</dbReference>
<dbReference type="InterPro" id="IPR002401">
    <property type="entry name" value="Cyt_P450_E_grp-I"/>
</dbReference>
<accession>A0A8K0X4M2</accession>
<dbReference type="GO" id="GO:0004497">
    <property type="term" value="F:monooxygenase activity"/>
    <property type="evidence" value="ECO:0007669"/>
    <property type="project" value="UniProtKB-KW"/>
</dbReference>
<dbReference type="GO" id="GO:0020037">
    <property type="term" value="F:heme binding"/>
    <property type="evidence" value="ECO:0007669"/>
    <property type="project" value="InterPro"/>
</dbReference>
<keyword evidence="11" id="KW-1185">Reference proteome</keyword>
<comment type="cofactor">
    <cofactor evidence="1 8">
        <name>heme</name>
        <dbReference type="ChEBI" id="CHEBI:30413"/>
    </cofactor>
</comment>
<dbReference type="AlphaFoldDB" id="A0A8K0X4M2"/>
<protein>
    <submittedName>
        <fullName evidence="10">Ent-kaurene oxidase</fullName>
    </submittedName>
</protein>
<evidence type="ECO:0000256" key="9">
    <source>
        <dbReference type="RuleBase" id="RU000461"/>
    </source>
</evidence>
<sequence length="533" mass="60487">MPSLAANVTVIPETISPFVPGFGSNYLFGLCLTLSLGLIFLSRAPMISREPSYPIVTLERDANDSNTAEEDFRLRGNEILERGRAEYPGQPFWVHSDDGDLLILPGRLANDMRNVDELSFMEALKERLHASLPGFEPFQASSRGDQLVQAVTRKQLTKALNKVTRPLSDETAYAVDLRFGRSTEWTEHHLYTEILDIVARISARVFLGEHVCRNQDWLDITKSYTVQCFKAASALRQKPPSLRFLLHWFDTSCRKVRSYVTKARQIIAPVIHRRQELRREALARGDPLPTLNDAIDWFEEEAGGKPYDPEIVQLTLSMLAIHTTTDLLCETMTNIARNPELFTQLREEISRVLKAEGWVKTSLYNLRLLDSVVKESQRLKPLNSVSQLRKVTSSVTLPDGTFLPKGIRVACDAGLRLSDAYYPEPLRFDGARHLTWRSMPDKKTSAHLVSTSPESMGFGHGQHSCPGRFFAANEIKVALCHLLMKYDWKLSEGCKPEVQKKGLVLNTDPKTKIMMRRREQVELDIDDLCTTRF</sequence>
<evidence type="ECO:0000256" key="4">
    <source>
        <dbReference type="ARBA" id="ARBA00022723"/>
    </source>
</evidence>
<dbReference type="Proteomes" id="UP000813385">
    <property type="component" value="Unassembled WGS sequence"/>
</dbReference>
<keyword evidence="7 9" id="KW-0503">Monooxygenase</keyword>
<dbReference type="SUPFAM" id="SSF48264">
    <property type="entry name" value="Cytochrome P450"/>
    <property type="match status" value="1"/>
</dbReference>
<evidence type="ECO:0000256" key="6">
    <source>
        <dbReference type="ARBA" id="ARBA00023004"/>
    </source>
</evidence>
<gene>
    <name evidence="10" type="ORF">B0T11DRAFT_49266</name>
</gene>
<dbReference type="CDD" id="cd11041">
    <property type="entry name" value="CYP503A1-like"/>
    <property type="match status" value="1"/>
</dbReference>
<dbReference type="GO" id="GO:0005506">
    <property type="term" value="F:iron ion binding"/>
    <property type="evidence" value="ECO:0007669"/>
    <property type="project" value="InterPro"/>
</dbReference>
<dbReference type="EMBL" id="JAGPXD010000002">
    <property type="protein sequence ID" value="KAH7366943.1"/>
    <property type="molecule type" value="Genomic_DNA"/>
</dbReference>
<dbReference type="OrthoDB" id="1844152at2759"/>
<dbReference type="PANTHER" id="PTHR46206:SF2">
    <property type="entry name" value="CYTOCHROME P450 MONOOXYGENASE AUSG-RELATED"/>
    <property type="match status" value="1"/>
</dbReference>
<evidence type="ECO:0000313" key="11">
    <source>
        <dbReference type="Proteomes" id="UP000813385"/>
    </source>
</evidence>
<keyword evidence="5 9" id="KW-0560">Oxidoreductase</keyword>
<comment type="caution">
    <text evidence="10">The sequence shown here is derived from an EMBL/GenBank/DDBJ whole genome shotgun (WGS) entry which is preliminary data.</text>
</comment>
<evidence type="ECO:0000256" key="1">
    <source>
        <dbReference type="ARBA" id="ARBA00001971"/>
    </source>
</evidence>
<dbReference type="PRINTS" id="PR00385">
    <property type="entry name" value="P450"/>
</dbReference>
<dbReference type="GO" id="GO:0016705">
    <property type="term" value="F:oxidoreductase activity, acting on paired donors, with incorporation or reduction of molecular oxygen"/>
    <property type="evidence" value="ECO:0007669"/>
    <property type="project" value="InterPro"/>
</dbReference>
<evidence type="ECO:0000313" key="10">
    <source>
        <dbReference type="EMBL" id="KAH7366943.1"/>
    </source>
</evidence>
<name>A0A8K0X4M2_9PEZI</name>
<evidence type="ECO:0000256" key="2">
    <source>
        <dbReference type="ARBA" id="ARBA00010617"/>
    </source>
</evidence>
<dbReference type="InterPro" id="IPR017972">
    <property type="entry name" value="Cyt_P450_CS"/>
</dbReference>
<organism evidence="10 11">
    <name type="scientific">Plectosphaerella cucumerina</name>
    <dbReference type="NCBI Taxonomy" id="40658"/>
    <lineage>
        <taxon>Eukaryota</taxon>
        <taxon>Fungi</taxon>
        <taxon>Dikarya</taxon>
        <taxon>Ascomycota</taxon>
        <taxon>Pezizomycotina</taxon>
        <taxon>Sordariomycetes</taxon>
        <taxon>Hypocreomycetidae</taxon>
        <taxon>Glomerellales</taxon>
        <taxon>Plectosphaerellaceae</taxon>
        <taxon>Plectosphaerella</taxon>
    </lineage>
</organism>
<dbReference type="Pfam" id="PF00067">
    <property type="entry name" value="p450"/>
    <property type="match status" value="1"/>
</dbReference>
<evidence type="ECO:0000256" key="5">
    <source>
        <dbReference type="ARBA" id="ARBA00023002"/>
    </source>
</evidence>
<evidence type="ECO:0000256" key="7">
    <source>
        <dbReference type="ARBA" id="ARBA00023033"/>
    </source>
</evidence>
<dbReference type="PRINTS" id="PR00463">
    <property type="entry name" value="EP450I"/>
</dbReference>
<comment type="similarity">
    <text evidence="2 9">Belongs to the cytochrome P450 family.</text>
</comment>
<keyword evidence="6 8" id="KW-0408">Iron</keyword>
<reference evidence="10" key="1">
    <citation type="journal article" date="2021" name="Nat. Commun.">
        <title>Genetic determinants of endophytism in the Arabidopsis root mycobiome.</title>
        <authorList>
            <person name="Mesny F."/>
            <person name="Miyauchi S."/>
            <person name="Thiergart T."/>
            <person name="Pickel B."/>
            <person name="Atanasova L."/>
            <person name="Karlsson M."/>
            <person name="Huettel B."/>
            <person name="Barry K.W."/>
            <person name="Haridas S."/>
            <person name="Chen C."/>
            <person name="Bauer D."/>
            <person name="Andreopoulos W."/>
            <person name="Pangilinan J."/>
            <person name="LaButti K."/>
            <person name="Riley R."/>
            <person name="Lipzen A."/>
            <person name="Clum A."/>
            <person name="Drula E."/>
            <person name="Henrissat B."/>
            <person name="Kohler A."/>
            <person name="Grigoriev I.V."/>
            <person name="Martin F.M."/>
            <person name="Hacquard S."/>
        </authorList>
    </citation>
    <scope>NUCLEOTIDE SEQUENCE</scope>
    <source>
        <strain evidence="10">MPI-CAGE-AT-0016</strain>
    </source>
</reference>
<evidence type="ECO:0000256" key="3">
    <source>
        <dbReference type="ARBA" id="ARBA00022617"/>
    </source>
</evidence>
<evidence type="ECO:0000256" key="8">
    <source>
        <dbReference type="PIRSR" id="PIRSR602401-1"/>
    </source>
</evidence>
<keyword evidence="3 8" id="KW-0349">Heme</keyword>
<keyword evidence="4 8" id="KW-0479">Metal-binding</keyword>
<proteinExistence type="inferred from homology"/>
<dbReference type="InterPro" id="IPR001128">
    <property type="entry name" value="Cyt_P450"/>
</dbReference>
<dbReference type="Gene3D" id="1.10.630.10">
    <property type="entry name" value="Cytochrome P450"/>
    <property type="match status" value="1"/>
</dbReference>
<feature type="binding site" description="axial binding residue" evidence="8">
    <location>
        <position position="465"/>
    </location>
    <ligand>
        <name>heme</name>
        <dbReference type="ChEBI" id="CHEBI:30413"/>
    </ligand>
    <ligandPart>
        <name>Fe</name>
        <dbReference type="ChEBI" id="CHEBI:18248"/>
    </ligandPart>
</feature>
<dbReference type="PANTHER" id="PTHR46206">
    <property type="entry name" value="CYTOCHROME P450"/>
    <property type="match status" value="1"/>
</dbReference>
<dbReference type="InterPro" id="IPR036396">
    <property type="entry name" value="Cyt_P450_sf"/>
</dbReference>